<dbReference type="Gramene" id="Kaladp0036s0275.1.v1.1">
    <property type="protein sequence ID" value="Kaladp0036s0275.1.v1.1"/>
    <property type="gene ID" value="Kaladp0036s0275.v1.1"/>
</dbReference>
<dbReference type="Pfam" id="PF03171">
    <property type="entry name" value="2OG-FeII_Oxy"/>
    <property type="match status" value="1"/>
</dbReference>
<dbReference type="Proteomes" id="UP000594263">
    <property type="component" value="Unplaced"/>
</dbReference>
<proteinExistence type="inferred from homology"/>
<keyword evidence="1 3" id="KW-0479">Metal-binding</keyword>
<keyword evidence="3" id="KW-0560">Oxidoreductase</keyword>
<feature type="domain" description="Fe2OG dioxygenase" evidence="4">
    <location>
        <begin position="179"/>
        <end position="261"/>
    </location>
</feature>
<dbReference type="GO" id="GO:0016491">
    <property type="term" value="F:oxidoreductase activity"/>
    <property type="evidence" value="ECO:0007669"/>
    <property type="project" value="UniProtKB-KW"/>
</dbReference>
<dbReference type="OMA" id="EACKHWG"/>
<evidence type="ECO:0000256" key="2">
    <source>
        <dbReference type="ARBA" id="ARBA00023004"/>
    </source>
</evidence>
<accession>A0A7N0ZU51</accession>
<dbReference type="InterPro" id="IPR027443">
    <property type="entry name" value="IPNS-like_sf"/>
</dbReference>
<dbReference type="InterPro" id="IPR005123">
    <property type="entry name" value="Oxoglu/Fe-dep_dioxygenase_dom"/>
</dbReference>
<dbReference type="InterPro" id="IPR026992">
    <property type="entry name" value="DIOX_N"/>
</dbReference>
<dbReference type="AlphaFoldDB" id="A0A7N0ZU51"/>
<evidence type="ECO:0000256" key="3">
    <source>
        <dbReference type="RuleBase" id="RU003682"/>
    </source>
</evidence>
<dbReference type="InterPro" id="IPR050231">
    <property type="entry name" value="Iron_ascorbate_oxido_reductase"/>
</dbReference>
<evidence type="ECO:0000313" key="6">
    <source>
        <dbReference type="Proteomes" id="UP000594263"/>
    </source>
</evidence>
<dbReference type="EnsemblPlants" id="Kaladp0036s0275.1.v1.1">
    <property type="protein sequence ID" value="Kaladp0036s0275.1.v1.1"/>
    <property type="gene ID" value="Kaladp0036s0275.v1.1"/>
</dbReference>
<keyword evidence="2 3" id="KW-0408">Iron</keyword>
<evidence type="ECO:0000313" key="5">
    <source>
        <dbReference type="EnsemblPlants" id="Kaladp0036s0275.1.v1.1"/>
    </source>
</evidence>
<sequence>MSESMSYPPLFRHPITTSTVPIPKSEPDSIPIIDLHHLSSENFHAACKNWGLFRLINHGVPLQLSTQLHQYARKVFDLPFESKQELGKSPVSYFWGTPALTPSGSALKGSDQSVNWVEGFNFPVSRMSAVDDANATLDAFRALLDEYGSHLARLATRLYELMAGGLGLDPGLSTTYVDVSTGLIRVYRYPPADPGRVLGMEAHTDSSVLSILSQDDEVSGLEVLKEDEWVQVKPVAGSLVVNLGDMLQVSFSSPSFDFIWL</sequence>
<dbReference type="PANTHER" id="PTHR47990">
    <property type="entry name" value="2-OXOGLUTARATE (2OG) AND FE(II)-DEPENDENT OXYGENASE SUPERFAMILY PROTEIN-RELATED"/>
    <property type="match status" value="1"/>
</dbReference>
<dbReference type="Pfam" id="PF14226">
    <property type="entry name" value="DIOX_N"/>
    <property type="match status" value="1"/>
</dbReference>
<dbReference type="Gene3D" id="2.60.120.330">
    <property type="entry name" value="B-lactam Antibiotic, Isopenicillin N Synthase, Chain"/>
    <property type="match status" value="1"/>
</dbReference>
<evidence type="ECO:0000259" key="4">
    <source>
        <dbReference type="PROSITE" id="PS51471"/>
    </source>
</evidence>
<reference evidence="5" key="1">
    <citation type="submission" date="2021-01" db="UniProtKB">
        <authorList>
            <consortium name="EnsemblPlants"/>
        </authorList>
    </citation>
    <scope>IDENTIFICATION</scope>
</reference>
<dbReference type="SUPFAM" id="SSF51197">
    <property type="entry name" value="Clavaminate synthase-like"/>
    <property type="match status" value="1"/>
</dbReference>
<dbReference type="GO" id="GO:0046872">
    <property type="term" value="F:metal ion binding"/>
    <property type="evidence" value="ECO:0007669"/>
    <property type="project" value="UniProtKB-KW"/>
</dbReference>
<organism evidence="5 6">
    <name type="scientific">Kalanchoe fedtschenkoi</name>
    <name type="common">Lavender scallops</name>
    <name type="synonym">South American air plant</name>
    <dbReference type="NCBI Taxonomy" id="63787"/>
    <lineage>
        <taxon>Eukaryota</taxon>
        <taxon>Viridiplantae</taxon>
        <taxon>Streptophyta</taxon>
        <taxon>Embryophyta</taxon>
        <taxon>Tracheophyta</taxon>
        <taxon>Spermatophyta</taxon>
        <taxon>Magnoliopsida</taxon>
        <taxon>eudicotyledons</taxon>
        <taxon>Gunneridae</taxon>
        <taxon>Pentapetalae</taxon>
        <taxon>Saxifragales</taxon>
        <taxon>Crassulaceae</taxon>
        <taxon>Kalanchoe</taxon>
    </lineage>
</organism>
<evidence type="ECO:0000256" key="1">
    <source>
        <dbReference type="ARBA" id="ARBA00022723"/>
    </source>
</evidence>
<dbReference type="PROSITE" id="PS51471">
    <property type="entry name" value="FE2OG_OXY"/>
    <property type="match status" value="1"/>
</dbReference>
<name>A0A7N0ZU51_KALFE</name>
<keyword evidence="6" id="KW-1185">Reference proteome</keyword>
<protein>
    <recommendedName>
        <fullName evidence="4">Fe2OG dioxygenase domain-containing protein</fullName>
    </recommendedName>
</protein>
<dbReference type="InterPro" id="IPR044861">
    <property type="entry name" value="IPNS-like_FE2OG_OXY"/>
</dbReference>
<comment type="similarity">
    <text evidence="3">Belongs to the iron/ascorbate-dependent oxidoreductase family.</text>
</comment>